<keyword evidence="2" id="KW-0479">Metal-binding</keyword>
<evidence type="ECO:0000313" key="10">
    <source>
        <dbReference type="Proteomes" id="UP001165653"/>
    </source>
</evidence>
<sequence>MTSHRWQTRCTSAALIACAFHAVAAEPLVQLQKGDHIAIVGSGLADRQQHHAWLETFIHRAYPDLDLTVRNLGFAADEVNVKPRSADVPTTEWFLSMKKGDTTKPGEPNVVYKAGTDFGADVVFAYWGFNESFRGPEGLEGFKAALGSYLDAQKAAKYNGQAAPKLVLFSPIAQENLKSPDFSDGSENNANLELYTKAMAEVAQAKGVPFVDLYTPSKDIFAKAGSPLTINGIHLTEEGDRQLAPVQFKAIFGKEPPAFEDPLLGKIRSAVLDKNKEWHHRYRTVDQYNIFGDRSRIAYEGVTNASTLGEELAQRDVKTANRDKRVWAVAKGGDLKVSDDNLPKVNLVPPNRKDETPYLDPEEAIQHLKLPPNCKVELVASEKSFPDLINPVQMNFDTKGRLWIAAWPNYPETSPTTTNFDKLLVFDLDPKTGKALKCTTFLDGLNCPTGFQFYKDGVLLMQSPDLWYVRDTDGDGKADLKERVLHGLDAADSHHETNSMCLEPGGAVYLSDGVFHRSNVETFNGPIRNSDGAIYRYEPNTGKFMRHAPYGFANPHGRVFDYWGNDLITDATGNDNYFGPAMSGHLDSGAHPGMQRFWDRPSRPCPGTAILTSRHFPDDWQGLFLNTNVISIQGIFRAKLTDEGSGIKGETLDHLITTDIAKNPNFRPSGITVAPDGSLYFMDWSQMLIGHLQHHLRDPNRDHQHGRLYRITYEGRPLMVPKKVDGEPVAKLLELLKEPENDVRMRAKIELGKHDAKEVIRGVNDWIKVLDPKEKDYEHHMLEALWVHQWHNVVDLDLLKRVLKSPEPRARAQGVRVLGYWRDRVPGALELVKLAADDEAPRVRLEAVRVASYFREWEAADAALTALKHPADYYISYCLKETMRQLTPWWKDAIAQGKALAADNPAGVEFIMGSVSGAELAKLPKSPVTLTALLTRSDVSLAQRAEALGELAKLRKSSAMEALLATLGPLAKNNGAATTDLCRLLLTQPASDLKDARDGLQSLTAATNAELVRRSALAALIVVDGNVDASWSNAAKSADALTDFLEALPLVPDPALRGSAFDKVLPLLSQLPGPVASEMEKAKGGKARYVRIELPRRGTLTLAEVQVFAGGVNVAGNGIAKQSSTSHGGVPQRAIDGKTDAEYDSGTQTHTNEGENNPWWELDLKTDQPVEAVTVWNRAGFEDRLDRFTVTVLDSQRREIFKKPANPAPKLSSKIAVTSDPLGGLRGAAVRALVSMGKEPEKVFAGLVELIKKGEQVIPAAKGMALLPRASWSADLADPAAGGLVNWARKVPAEDRTSQDYIEVVQVANDLAGLMPADRGAVARKVLKDLRVNVFVVKAVREQLRFDTTRMVVEAGKPFQVIFENPDAMPHNIVFVQPGTLQAVAEAVQASPPDKLDSQGRAYVPDKDSRVLGASKLIDAGQKETLSLTAPGKEGIYEFVCTFPGHWAIMQGKLVVTKDVDAYLQANPEAK</sequence>
<dbReference type="Gene3D" id="2.120.10.30">
    <property type="entry name" value="TolB, C-terminal domain"/>
    <property type="match status" value="1"/>
</dbReference>
<organism evidence="9 10">
    <name type="scientific">Luteolibacter rhizosphaerae</name>
    <dbReference type="NCBI Taxonomy" id="2989719"/>
    <lineage>
        <taxon>Bacteria</taxon>
        <taxon>Pseudomonadati</taxon>
        <taxon>Verrucomicrobiota</taxon>
        <taxon>Verrucomicrobiia</taxon>
        <taxon>Verrucomicrobiales</taxon>
        <taxon>Verrucomicrobiaceae</taxon>
        <taxon>Luteolibacter</taxon>
    </lineage>
</organism>
<dbReference type="InterPro" id="IPR016024">
    <property type="entry name" value="ARM-type_fold"/>
</dbReference>
<evidence type="ECO:0000256" key="7">
    <source>
        <dbReference type="SAM" id="SignalP"/>
    </source>
</evidence>
<dbReference type="Pfam" id="PF13646">
    <property type="entry name" value="HEAT_2"/>
    <property type="match status" value="1"/>
</dbReference>
<dbReference type="Pfam" id="PF23500">
    <property type="entry name" value="DUF7133"/>
    <property type="match status" value="2"/>
</dbReference>
<evidence type="ECO:0000256" key="2">
    <source>
        <dbReference type="ARBA" id="ARBA00022723"/>
    </source>
</evidence>
<comment type="caution">
    <text evidence="9">The sequence shown here is derived from an EMBL/GenBank/DDBJ whole genome shotgun (WGS) entry which is preliminary data.</text>
</comment>
<gene>
    <name evidence="9" type="ORF">OJ996_15200</name>
</gene>
<protein>
    <submittedName>
        <fullName evidence="9">Plastocyanin/azurin family copper-binding protein</fullName>
    </submittedName>
</protein>
<dbReference type="Proteomes" id="UP001165653">
    <property type="component" value="Unassembled WGS sequence"/>
</dbReference>
<feature type="domain" description="Fucolectin tachylectin-4 pentraxin-1" evidence="8">
    <location>
        <begin position="1111"/>
        <end position="1237"/>
    </location>
</feature>
<dbReference type="CDD" id="cd04233">
    <property type="entry name" value="Auracyanin"/>
    <property type="match status" value="1"/>
</dbReference>
<keyword evidence="1" id="KW-0813">Transport</keyword>
<feature type="chain" id="PRO_5045408781" evidence="7">
    <location>
        <begin position="25"/>
        <end position="1471"/>
    </location>
</feature>
<reference evidence="9" key="1">
    <citation type="submission" date="2022-10" db="EMBL/GenBank/DDBJ databases">
        <title>Luteolibacter sp. GHJ8, whole genome shotgun sequencing project.</title>
        <authorList>
            <person name="Zhao G."/>
            <person name="Shen L."/>
        </authorList>
    </citation>
    <scope>NUCLEOTIDE SEQUENCE</scope>
    <source>
        <strain evidence="9">GHJ8</strain>
    </source>
</reference>
<keyword evidence="10" id="KW-1185">Reference proteome</keyword>
<keyword evidence="4" id="KW-0249">Electron transport</keyword>
<dbReference type="InterPro" id="IPR011989">
    <property type="entry name" value="ARM-like"/>
</dbReference>
<dbReference type="Pfam" id="PF22633">
    <property type="entry name" value="F5_F8_type_C_2"/>
    <property type="match status" value="1"/>
</dbReference>
<dbReference type="RefSeq" id="WP_264514471.1">
    <property type="nucleotide sequence ID" value="NZ_JAPDDR010000007.1"/>
</dbReference>
<dbReference type="EMBL" id="JAPDDR010000007">
    <property type="protein sequence ID" value="MCW1914934.1"/>
    <property type="molecule type" value="Genomic_DNA"/>
</dbReference>
<dbReference type="SUPFAM" id="SSF49785">
    <property type="entry name" value="Galactose-binding domain-like"/>
    <property type="match status" value="1"/>
</dbReference>
<proteinExistence type="predicted"/>
<dbReference type="InterPro" id="IPR055557">
    <property type="entry name" value="DUF7133"/>
</dbReference>
<dbReference type="SUPFAM" id="SSF52266">
    <property type="entry name" value="SGNH hydrolase"/>
    <property type="match status" value="1"/>
</dbReference>
<keyword evidence="7" id="KW-0732">Signal</keyword>
<dbReference type="InterPro" id="IPR008979">
    <property type="entry name" value="Galactose-bd-like_sf"/>
</dbReference>
<dbReference type="Gene3D" id="3.40.50.1110">
    <property type="entry name" value="SGNH hydrolase"/>
    <property type="match status" value="1"/>
</dbReference>
<dbReference type="InterPro" id="IPR000923">
    <property type="entry name" value="BlueCu_1"/>
</dbReference>
<dbReference type="Gene3D" id="2.60.40.420">
    <property type="entry name" value="Cupredoxins - blue copper proteins"/>
    <property type="match status" value="1"/>
</dbReference>
<dbReference type="InterPro" id="IPR011042">
    <property type="entry name" value="6-blade_b-propeller_TolB-like"/>
</dbReference>
<dbReference type="Gene3D" id="1.25.10.10">
    <property type="entry name" value="Leucine-rich Repeat Variant"/>
    <property type="match status" value="1"/>
</dbReference>
<dbReference type="SUPFAM" id="SSF63829">
    <property type="entry name" value="Calcium-dependent phosphotriesterase"/>
    <property type="match status" value="1"/>
</dbReference>
<dbReference type="Pfam" id="PF13472">
    <property type="entry name" value="Lipase_GDSL_2"/>
    <property type="match status" value="1"/>
</dbReference>
<evidence type="ECO:0000256" key="1">
    <source>
        <dbReference type="ARBA" id="ARBA00022448"/>
    </source>
</evidence>
<dbReference type="PANTHER" id="PTHR33546:SF1">
    <property type="entry name" value="LARGE, MULTIFUNCTIONAL SECRETED PROTEIN"/>
    <property type="match status" value="1"/>
</dbReference>
<dbReference type="Gene3D" id="2.60.120.260">
    <property type="entry name" value="Galactose-binding domain-like"/>
    <property type="match status" value="1"/>
</dbReference>
<dbReference type="InterPro" id="IPR028871">
    <property type="entry name" value="BlueCu_1_BS"/>
</dbReference>
<evidence type="ECO:0000256" key="4">
    <source>
        <dbReference type="ARBA" id="ARBA00022982"/>
    </source>
</evidence>
<dbReference type="SUPFAM" id="SSF49503">
    <property type="entry name" value="Cupredoxins"/>
    <property type="match status" value="1"/>
</dbReference>
<dbReference type="InterPro" id="IPR006585">
    <property type="entry name" value="FTP1"/>
</dbReference>
<dbReference type="InterPro" id="IPR008972">
    <property type="entry name" value="Cupredoxin"/>
</dbReference>
<evidence type="ECO:0000256" key="5">
    <source>
        <dbReference type="ARBA" id="ARBA00023008"/>
    </source>
</evidence>
<name>A0ABT3G5U0_9BACT</name>
<evidence type="ECO:0000256" key="6">
    <source>
        <dbReference type="ARBA" id="ARBA00023157"/>
    </source>
</evidence>
<dbReference type="SUPFAM" id="SSF48371">
    <property type="entry name" value="ARM repeat"/>
    <property type="match status" value="1"/>
</dbReference>
<evidence type="ECO:0000256" key="3">
    <source>
        <dbReference type="ARBA" id="ARBA00022837"/>
    </source>
</evidence>
<evidence type="ECO:0000313" key="9">
    <source>
        <dbReference type="EMBL" id="MCW1914934.1"/>
    </source>
</evidence>
<dbReference type="PROSITE" id="PS00196">
    <property type="entry name" value="COPPER_BLUE"/>
    <property type="match status" value="1"/>
</dbReference>
<dbReference type="CDD" id="cd01834">
    <property type="entry name" value="SGNH_hydrolase_like_2"/>
    <property type="match status" value="1"/>
</dbReference>
<evidence type="ECO:0000259" key="8">
    <source>
        <dbReference type="SMART" id="SM00607"/>
    </source>
</evidence>
<dbReference type="InterPro" id="IPR013830">
    <property type="entry name" value="SGNH_hydro"/>
</dbReference>
<dbReference type="Pfam" id="PF00127">
    <property type="entry name" value="Copper-bind"/>
    <property type="match status" value="1"/>
</dbReference>
<keyword evidence="3" id="KW-0106">Calcium</keyword>
<dbReference type="SMART" id="SM00607">
    <property type="entry name" value="FTP"/>
    <property type="match status" value="1"/>
</dbReference>
<keyword evidence="5" id="KW-0186">Copper</keyword>
<feature type="signal peptide" evidence="7">
    <location>
        <begin position="1"/>
        <end position="24"/>
    </location>
</feature>
<dbReference type="InterPro" id="IPR036514">
    <property type="entry name" value="SGNH_hydro_sf"/>
</dbReference>
<dbReference type="PANTHER" id="PTHR33546">
    <property type="entry name" value="LARGE, MULTIFUNCTIONAL SECRETED PROTEIN-RELATED"/>
    <property type="match status" value="1"/>
</dbReference>
<accession>A0ABT3G5U0</accession>
<keyword evidence="6" id="KW-1015">Disulfide bond</keyword>